<dbReference type="EMBL" id="AP012200">
    <property type="protein sequence ID" value="BAK21917.1"/>
    <property type="molecule type" value="Genomic_DNA"/>
</dbReference>
<dbReference type="Proteomes" id="UP000008456">
    <property type="component" value="Chromosome"/>
</dbReference>
<accession>F3YBN9</accession>
<dbReference type="AlphaFoldDB" id="F3YBN9"/>
<proteinExistence type="predicted"/>
<reference key="2">
    <citation type="submission" date="2011-04" db="EMBL/GenBank/DDBJ databases">
        <title>Whole genome sequence of Melissococcus plutonius ATCC 35311.</title>
        <authorList>
            <person name="Okumura K."/>
            <person name="Arai R."/>
            <person name="Osaki M."/>
            <person name="Okura M."/>
            <person name="Kirikae T."/>
            <person name="Takamatsu D."/>
            <person name="Akiyama T."/>
        </authorList>
    </citation>
    <scope>NUCLEOTIDE SEQUENCE</scope>
    <source>
        <strain>ATCC 35311</strain>
    </source>
</reference>
<organism evidence="1 2">
    <name type="scientific">Melissococcus plutonius (strain ATCC 35311 / DSM 29964 / CIP 104052 / LMG 20360 / NCIMB 702443)</name>
    <dbReference type="NCBI Taxonomy" id="940190"/>
    <lineage>
        <taxon>Bacteria</taxon>
        <taxon>Bacillati</taxon>
        <taxon>Bacillota</taxon>
        <taxon>Bacilli</taxon>
        <taxon>Lactobacillales</taxon>
        <taxon>Enterococcaceae</taxon>
        <taxon>Melissococcus</taxon>
    </lineage>
</organism>
<dbReference type="OrthoDB" id="2192183at2"/>
<dbReference type="STRING" id="940190.MPTP_1488"/>
<dbReference type="HOGENOM" id="CLU_2343435_0_0_9"/>
<evidence type="ECO:0000313" key="2">
    <source>
        <dbReference type="Proteomes" id="UP000008456"/>
    </source>
</evidence>
<protein>
    <submittedName>
        <fullName evidence="1">Uncharacterized protein</fullName>
    </submittedName>
</protein>
<evidence type="ECO:0000313" key="1">
    <source>
        <dbReference type="EMBL" id="BAK21917.1"/>
    </source>
</evidence>
<reference evidence="1 2" key="1">
    <citation type="journal article" date="2011" name="J. Bacteriol.">
        <title>Complete genome sequence of Melissococcus plutonius ATCC 35311.</title>
        <authorList>
            <person name="Okumura K."/>
            <person name="Arai R."/>
            <person name="Okura M."/>
            <person name="Kirikae T."/>
            <person name="Takamatsu D."/>
            <person name="Osaki M."/>
            <person name="Miyoshi-Akiyama T."/>
        </authorList>
    </citation>
    <scope>NUCLEOTIDE SEQUENCE [LARGE SCALE GENOMIC DNA]</scope>
    <source>
        <strain evidence="2">ATCC 35311 / CIP 104052 / LMG 20360 / NCIMB 702443</strain>
    </source>
</reference>
<keyword evidence="2" id="KW-1185">Reference proteome</keyword>
<dbReference type="KEGG" id="mps:MPTP_1488"/>
<name>F3YBN9_MELPT</name>
<dbReference type="RefSeq" id="WP_013774353.1">
    <property type="nucleotide sequence ID" value="NC_015516.1"/>
</dbReference>
<gene>
    <name evidence="1" type="ordered locus">MPTP_1488</name>
</gene>
<sequence>MRSRVQSIHSIKALENLLPKQRPMQRGEFKIGELYVCDVTLRSDEWQYPFIGEVTYINEKSTIVTIIDVYLADKVLARRLNWVTVVPFKCMQPLTNH</sequence>